<evidence type="ECO:0000313" key="4">
    <source>
        <dbReference type="Proteomes" id="UP000191820"/>
    </source>
</evidence>
<gene>
    <name evidence="3" type="ORF">SJ2017_2549</name>
</gene>
<evidence type="ECO:0000259" key="2">
    <source>
        <dbReference type="Pfam" id="PF12146"/>
    </source>
</evidence>
<reference evidence="3 4" key="1">
    <citation type="submission" date="2017-03" db="EMBL/GenBank/DDBJ databases">
        <title>Genome sequencing of Shewanella japonica KCTC 22435.</title>
        <authorList>
            <person name="Kim K.M."/>
        </authorList>
    </citation>
    <scope>NUCLEOTIDE SEQUENCE [LARGE SCALE GENOMIC DNA]</scope>
    <source>
        <strain evidence="3 4">KCTC 22435</strain>
    </source>
</reference>
<sequence>MKAIVIGSTKQLLFFAVYGFIGSIIVFIAILVWLLNARAELDIWHTTELKHEYHQQLGLKNFAEYLSLESDLFSEIENKIYQSYLPETPSVINRYETGSLSDPNGWNYNWNRSFEWKKADAEFGVLLIHGMPDSPYAMSHLAKHFKKNAHILGLRLPGHGTIPAGLTGITWPDLASAVDLATQHMKQQLNGKPLYVVGFSTGAALALNIELEAIARGNETHYQGMIFLSPAIGLQPIAAGAKWQAMLGRFLGYEKLFWNSISVEYDPFKYSSFAVNAGDVVYQLSQRNHQIIESLSTEQLGSLAPILTFQSLADDTVSSNAVVNNLYQYLPSKQHELVIFDINRNPNNHQLIINDPMDEMAKLWLQEPMGYQLTLIENDIDREHFVKETRLASAESLTSEALPFEWPRGVYSLSHVALPFPKADPLYGPDFLKEVSHIQIGQAIFTGERGLFGIPAAEMLRQKWNPFYPYMLNKMDEVINP</sequence>
<evidence type="ECO:0000256" key="1">
    <source>
        <dbReference type="SAM" id="Phobius"/>
    </source>
</evidence>
<name>A0ABM6JMN1_9GAMM</name>
<evidence type="ECO:0000313" key="3">
    <source>
        <dbReference type="EMBL" id="ARD22839.1"/>
    </source>
</evidence>
<accession>A0ABM6JMN1</accession>
<keyword evidence="1" id="KW-0472">Membrane</keyword>
<keyword evidence="4" id="KW-1185">Reference proteome</keyword>
<proteinExistence type="predicted"/>
<organism evidence="3 4">
    <name type="scientific">Shewanella japonica</name>
    <dbReference type="NCBI Taxonomy" id="93973"/>
    <lineage>
        <taxon>Bacteria</taxon>
        <taxon>Pseudomonadati</taxon>
        <taxon>Pseudomonadota</taxon>
        <taxon>Gammaproteobacteria</taxon>
        <taxon>Alteromonadales</taxon>
        <taxon>Shewanellaceae</taxon>
        <taxon>Shewanella</taxon>
    </lineage>
</organism>
<dbReference type="InterPro" id="IPR022742">
    <property type="entry name" value="Hydrolase_4"/>
</dbReference>
<feature type="domain" description="Serine aminopeptidase S33" evidence="2">
    <location>
        <begin position="125"/>
        <end position="340"/>
    </location>
</feature>
<keyword evidence="1" id="KW-1133">Transmembrane helix</keyword>
<dbReference type="RefSeq" id="WP_080916034.1">
    <property type="nucleotide sequence ID" value="NZ_CP020472.1"/>
</dbReference>
<dbReference type="InterPro" id="IPR029058">
    <property type="entry name" value="AB_hydrolase_fold"/>
</dbReference>
<dbReference type="PANTHER" id="PTHR11614">
    <property type="entry name" value="PHOSPHOLIPASE-RELATED"/>
    <property type="match status" value="1"/>
</dbReference>
<keyword evidence="1" id="KW-0812">Transmembrane</keyword>
<dbReference type="Gene3D" id="3.40.50.1820">
    <property type="entry name" value="alpha/beta hydrolase"/>
    <property type="match status" value="1"/>
</dbReference>
<dbReference type="InterPro" id="IPR051044">
    <property type="entry name" value="MAG_DAG_Lipase"/>
</dbReference>
<dbReference type="EMBL" id="CP020472">
    <property type="protein sequence ID" value="ARD22839.1"/>
    <property type="molecule type" value="Genomic_DNA"/>
</dbReference>
<dbReference type="SUPFAM" id="SSF53474">
    <property type="entry name" value="alpha/beta-Hydrolases"/>
    <property type="match status" value="1"/>
</dbReference>
<protein>
    <submittedName>
        <fullName evidence="3">Thioesterase</fullName>
    </submittedName>
</protein>
<feature type="transmembrane region" description="Helical" evidence="1">
    <location>
        <begin position="12"/>
        <end position="35"/>
    </location>
</feature>
<dbReference type="Pfam" id="PF12146">
    <property type="entry name" value="Hydrolase_4"/>
    <property type="match status" value="1"/>
</dbReference>
<dbReference type="Proteomes" id="UP000191820">
    <property type="component" value="Chromosome"/>
</dbReference>